<dbReference type="EMBL" id="CALNXK010000001">
    <property type="protein sequence ID" value="CAH3032402.1"/>
    <property type="molecule type" value="Genomic_DNA"/>
</dbReference>
<comment type="caution">
    <text evidence="1">The sequence shown here is derived from an EMBL/GenBank/DDBJ whole genome shotgun (WGS) entry which is preliminary data.</text>
</comment>
<reference evidence="1 2" key="1">
    <citation type="submission" date="2022-05" db="EMBL/GenBank/DDBJ databases">
        <authorList>
            <consortium name="Genoscope - CEA"/>
            <person name="William W."/>
        </authorList>
    </citation>
    <scope>NUCLEOTIDE SEQUENCE [LARGE SCALE GENOMIC DNA]</scope>
</reference>
<sequence length="192" mass="22101">MQFAKYKDNLKQTWKLIGTLVKRKTKGQTFPTRITHNNRTFTQEKDIAELFSNFFVNIGPTLARKIKTDHTDPLQYIESTPSNSFYLAPVTQTQVFTLFARLKENRASLIKLESPTPYFTLLKILKLENIFKLKIGALVHKIQKKDTPPALYDLVQPASAVHNYNTRYATNQNLCRPFSRTNYGLARFGVVA</sequence>
<organism evidence="1 2">
    <name type="scientific">Porites lobata</name>
    <dbReference type="NCBI Taxonomy" id="104759"/>
    <lineage>
        <taxon>Eukaryota</taxon>
        <taxon>Metazoa</taxon>
        <taxon>Cnidaria</taxon>
        <taxon>Anthozoa</taxon>
        <taxon>Hexacorallia</taxon>
        <taxon>Scleractinia</taxon>
        <taxon>Fungiina</taxon>
        <taxon>Poritidae</taxon>
        <taxon>Porites</taxon>
    </lineage>
</organism>
<accession>A0ABN8MSD5</accession>
<protein>
    <submittedName>
        <fullName evidence="1">Uncharacterized protein</fullName>
    </submittedName>
</protein>
<evidence type="ECO:0000313" key="1">
    <source>
        <dbReference type="EMBL" id="CAH3032402.1"/>
    </source>
</evidence>
<name>A0ABN8MSD5_9CNID</name>
<evidence type="ECO:0000313" key="2">
    <source>
        <dbReference type="Proteomes" id="UP001159405"/>
    </source>
</evidence>
<gene>
    <name evidence="1" type="ORF">PLOB_00000476</name>
</gene>
<feature type="non-terminal residue" evidence="1">
    <location>
        <position position="192"/>
    </location>
</feature>
<keyword evidence="2" id="KW-1185">Reference proteome</keyword>
<proteinExistence type="predicted"/>
<dbReference type="Proteomes" id="UP001159405">
    <property type="component" value="Unassembled WGS sequence"/>
</dbReference>